<dbReference type="Gene3D" id="3.40.50.1820">
    <property type="entry name" value="alpha/beta hydrolase"/>
    <property type="match status" value="1"/>
</dbReference>
<sequence>MVESDPTLGAPQAGFIEQDFDHFGDSQRDQGKKWKQHFYSLSTQNDSLPPTQINFLMLEGEGGFSVSWISENWAFVQWAKAYGATAYTLEHRFMEIVIVSYDSVDLERLKLLTSQQALADAAVFIKNINREKISQNPCGLHWAALIQGAIASSAPVFAKTNFKEYLQVVDNSYKLYGSEGCAEAIVDFFGRAQQLIKTAEGRRQLRICEPANGELANYDAQLFMSGHLGSLSETVQYDDSSHYKMNKTCNYYKGWITWLDQLKQNSSLSAGSCTSYSFEKDMASFNDTKSLTYYWYWQTCNEFGYFRHQSATQLFCGDVQANLCKQFDRAYTDSMVDYTNQVFGGLDTYHNKKNIVFLNGSEDPWHKLSVLSDVNQHVRSYLIEGTSHCYDMYAVNSFSMQGHVDAHEIAKSELKKWLS</sequence>
<dbReference type="AlphaFoldDB" id="A0A915CUJ7"/>
<accession>A0A915CUJ7</accession>
<dbReference type="InterPro" id="IPR029058">
    <property type="entry name" value="AB_hydrolase_fold"/>
</dbReference>
<dbReference type="GO" id="GO:0008239">
    <property type="term" value="F:dipeptidyl-peptidase activity"/>
    <property type="evidence" value="ECO:0007669"/>
    <property type="project" value="TreeGrafter"/>
</dbReference>
<evidence type="ECO:0000256" key="1">
    <source>
        <dbReference type="ARBA" id="ARBA00011079"/>
    </source>
</evidence>
<keyword evidence="3" id="KW-0732">Signal</keyword>
<dbReference type="GO" id="GO:0006508">
    <property type="term" value="P:proteolysis"/>
    <property type="evidence" value="ECO:0007669"/>
    <property type="project" value="UniProtKB-KW"/>
</dbReference>
<evidence type="ECO:0000313" key="6">
    <source>
        <dbReference type="Proteomes" id="UP000887574"/>
    </source>
</evidence>
<evidence type="ECO:0000256" key="3">
    <source>
        <dbReference type="ARBA" id="ARBA00022729"/>
    </source>
</evidence>
<evidence type="ECO:0000256" key="5">
    <source>
        <dbReference type="ARBA" id="ARBA00023180"/>
    </source>
</evidence>
<dbReference type="Proteomes" id="UP000887574">
    <property type="component" value="Unplaced"/>
</dbReference>
<reference evidence="7" key="1">
    <citation type="submission" date="2022-11" db="UniProtKB">
        <authorList>
            <consortium name="WormBaseParasite"/>
        </authorList>
    </citation>
    <scope>IDENTIFICATION</scope>
</reference>
<dbReference type="InterPro" id="IPR042269">
    <property type="entry name" value="Ser_carbopepase_S28_SKS"/>
</dbReference>
<name>A0A915CUJ7_9BILA</name>
<dbReference type="PANTHER" id="PTHR11010:SF117">
    <property type="entry name" value="SERINE PROTEASE 16"/>
    <property type="match status" value="1"/>
</dbReference>
<dbReference type="WBParaSite" id="jg12299">
    <property type="protein sequence ID" value="jg12299"/>
    <property type="gene ID" value="jg12299"/>
</dbReference>
<evidence type="ECO:0000313" key="7">
    <source>
        <dbReference type="WBParaSite" id="jg12299"/>
    </source>
</evidence>
<protein>
    <submittedName>
        <fullName evidence="7">Uncharacterized protein</fullName>
    </submittedName>
</protein>
<comment type="similarity">
    <text evidence="1">Belongs to the peptidase S28 family.</text>
</comment>
<dbReference type="InterPro" id="IPR008758">
    <property type="entry name" value="Peptidase_S28"/>
</dbReference>
<keyword evidence="5" id="KW-0325">Glycoprotein</keyword>
<evidence type="ECO:0000256" key="4">
    <source>
        <dbReference type="ARBA" id="ARBA00022801"/>
    </source>
</evidence>
<dbReference type="GO" id="GO:0070008">
    <property type="term" value="F:serine-type exopeptidase activity"/>
    <property type="evidence" value="ECO:0007669"/>
    <property type="project" value="InterPro"/>
</dbReference>
<keyword evidence="2" id="KW-0645">Protease</keyword>
<keyword evidence="4" id="KW-0378">Hydrolase</keyword>
<dbReference type="Pfam" id="PF05577">
    <property type="entry name" value="Peptidase_S28"/>
    <property type="match status" value="1"/>
</dbReference>
<organism evidence="6 7">
    <name type="scientific">Ditylenchus dipsaci</name>
    <dbReference type="NCBI Taxonomy" id="166011"/>
    <lineage>
        <taxon>Eukaryota</taxon>
        <taxon>Metazoa</taxon>
        <taxon>Ecdysozoa</taxon>
        <taxon>Nematoda</taxon>
        <taxon>Chromadorea</taxon>
        <taxon>Rhabditida</taxon>
        <taxon>Tylenchina</taxon>
        <taxon>Tylenchomorpha</taxon>
        <taxon>Sphaerularioidea</taxon>
        <taxon>Anguinidae</taxon>
        <taxon>Anguininae</taxon>
        <taxon>Ditylenchus</taxon>
    </lineage>
</organism>
<evidence type="ECO:0000256" key="2">
    <source>
        <dbReference type="ARBA" id="ARBA00022670"/>
    </source>
</evidence>
<keyword evidence="6" id="KW-1185">Reference proteome</keyword>
<dbReference type="Gene3D" id="1.20.120.980">
    <property type="entry name" value="Serine carboxypeptidase S28, SKS domain"/>
    <property type="match status" value="1"/>
</dbReference>
<dbReference type="PANTHER" id="PTHR11010">
    <property type="entry name" value="PROTEASE S28 PRO-X CARBOXYPEPTIDASE-RELATED"/>
    <property type="match status" value="1"/>
</dbReference>
<proteinExistence type="inferred from homology"/>